<evidence type="ECO:0000313" key="8">
    <source>
        <dbReference type="EMBL" id="MFB9094966.1"/>
    </source>
</evidence>
<organism evidence="8 9">
    <name type="scientific">Flavobacterium jumunjinense</name>
    <dbReference type="NCBI Taxonomy" id="998845"/>
    <lineage>
        <taxon>Bacteria</taxon>
        <taxon>Pseudomonadati</taxon>
        <taxon>Bacteroidota</taxon>
        <taxon>Flavobacteriia</taxon>
        <taxon>Flavobacteriales</taxon>
        <taxon>Flavobacteriaceae</taxon>
        <taxon>Flavobacterium</taxon>
    </lineage>
</organism>
<dbReference type="InterPro" id="IPR019832">
    <property type="entry name" value="Mn/Fe_SOD_C"/>
</dbReference>
<dbReference type="GO" id="GO:0004784">
    <property type="term" value="F:superoxide dismutase activity"/>
    <property type="evidence" value="ECO:0007669"/>
    <property type="project" value="UniProtKB-EC"/>
</dbReference>
<dbReference type="PROSITE" id="PS00088">
    <property type="entry name" value="SOD_MN"/>
    <property type="match status" value="1"/>
</dbReference>
<feature type="domain" description="Manganese/iron superoxide dismutase N-terminal" evidence="6">
    <location>
        <begin position="52"/>
        <end position="134"/>
    </location>
</feature>
<sequence length="257" mass="29612">MKKSYLILFFIFSLFSCKNESNLVEVQLPEPEIKTSTTFGNPNNVKTIGGHFRLFKINYPYDALESAIDGETMEIHYSKFYLNYTNSLNSFVETNTEWKDKTIQEILLKVGDKEVDLKNNAGGYFNHSLYFEILTPKGAKKPTENLAKAINEDFVSFAIFKNKFINEANKHNGSGWVWLVVTKNGQLEITTSNNENNPLMYDATIKGTPILCLDLWEHSYYLKHKNNKKAYIEAVFELINWSLVSKKYNNLSTINPQ</sequence>
<evidence type="ECO:0000256" key="1">
    <source>
        <dbReference type="ARBA" id="ARBA00008714"/>
    </source>
</evidence>
<dbReference type="PANTHER" id="PTHR43595">
    <property type="entry name" value="37S RIBOSOMAL PROTEIN S26, MITOCHONDRIAL"/>
    <property type="match status" value="1"/>
</dbReference>
<evidence type="ECO:0000256" key="5">
    <source>
        <dbReference type="RuleBase" id="RU000414"/>
    </source>
</evidence>
<dbReference type="PANTHER" id="PTHR43595:SF2">
    <property type="entry name" value="SMALL RIBOSOMAL SUBUNIT PROTEIN MS42"/>
    <property type="match status" value="1"/>
</dbReference>
<keyword evidence="3 5" id="KW-0479">Metal-binding</keyword>
<dbReference type="SUPFAM" id="SSF46609">
    <property type="entry name" value="Fe,Mn superoxide dismutase (SOD), N-terminal domain"/>
    <property type="match status" value="1"/>
</dbReference>
<dbReference type="Proteomes" id="UP001589607">
    <property type="component" value="Unassembled WGS sequence"/>
</dbReference>
<dbReference type="Gene3D" id="3.55.40.20">
    <property type="entry name" value="Iron/manganese superoxide dismutase, C-terminal domain"/>
    <property type="match status" value="1"/>
</dbReference>
<keyword evidence="4 5" id="KW-0560">Oxidoreductase</keyword>
<evidence type="ECO:0000256" key="4">
    <source>
        <dbReference type="ARBA" id="ARBA00023002"/>
    </source>
</evidence>
<dbReference type="InterPro" id="IPR036324">
    <property type="entry name" value="Mn/Fe_SOD_N_sf"/>
</dbReference>
<evidence type="ECO:0000259" key="6">
    <source>
        <dbReference type="Pfam" id="PF00081"/>
    </source>
</evidence>
<dbReference type="PRINTS" id="PR01703">
    <property type="entry name" value="MNSODISMTASE"/>
</dbReference>
<evidence type="ECO:0000256" key="3">
    <source>
        <dbReference type="ARBA" id="ARBA00022723"/>
    </source>
</evidence>
<dbReference type="RefSeq" id="WP_236454549.1">
    <property type="nucleotide sequence ID" value="NZ_CBCSGE010000007.1"/>
</dbReference>
<dbReference type="EC" id="1.15.1.1" evidence="2 5"/>
<dbReference type="InterPro" id="IPR019831">
    <property type="entry name" value="Mn/Fe_SOD_N"/>
</dbReference>
<comment type="caution">
    <text evidence="8">The sequence shown here is derived from an EMBL/GenBank/DDBJ whole genome shotgun (WGS) entry which is preliminary data.</text>
</comment>
<gene>
    <name evidence="8" type="ORF">ACFFVF_00430</name>
</gene>
<keyword evidence="9" id="KW-1185">Reference proteome</keyword>
<dbReference type="Gene3D" id="1.10.287.990">
    <property type="entry name" value="Fe,Mn superoxide dismutase (SOD) domain"/>
    <property type="match status" value="1"/>
</dbReference>
<reference evidence="8 9" key="1">
    <citation type="submission" date="2024-09" db="EMBL/GenBank/DDBJ databases">
        <authorList>
            <person name="Sun Q."/>
            <person name="Mori K."/>
        </authorList>
    </citation>
    <scope>NUCLEOTIDE SEQUENCE [LARGE SCALE GENOMIC DNA]</scope>
    <source>
        <strain evidence="8 9">CECT 7955</strain>
    </source>
</reference>
<dbReference type="EMBL" id="JBHMEY010000001">
    <property type="protein sequence ID" value="MFB9094966.1"/>
    <property type="molecule type" value="Genomic_DNA"/>
</dbReference>
<dbReference type="Pfam" id="PF00081">
    <property type="entry name" value="Sod_Fe_N"/>
    <property type="match status" value="1"/>
</dbReference>
<evidence type="ECO:0000313" key="9">
    <source>
        <dbReference type="Proteomes" id="UP001589607"/>
    </source>
</evidence>
<comment type="similarity">
    <text evidence="1 5">Belongs to the iron/manganese superoxide dismutase family.</text>
</comment>
<evidence type="ECO:0000256" key="2">
    <source>
        <dbReference type="ARBA" id="ARBA00012682"/>
    </source>
</evidence>
<dbReference type="PROSITE" id="PS51257">
    <property type="entry name" value="PROKAR_LIPOPROTEIN"/>
    <property type="match status" value="1"/>
</dbReference>
<dbReference type="SUPFAM" id="SSF54719">
    <property type="entry name" value="Fe,Mn superoxide dismutase (SOD), C-terminal domain"/>
    <property type="match status" value="1"/>
</dbReference>
<feature type="domain" description="Manganese/iron superoxide dismutase C-terminal" evidence="7">
    <location>
        <begin position="142"/>
        <end position="246"/>
    </location>
</feature>
<proteinExistence type="inferred from homology"/>
<comment type="catalytic activity">
    <reaction evidence="5">
        <text>2 superoxide + 2 H(+) = H2O2 + O2</text>
        <dbReference type="Rhea" id="RHEA:20696"/>
        <dbReference type="ChEBI" id="CHEBI:15378"/>
        <dbReference type="ChEBI" id="CHEBI:15379"/>
        <dbReference type="ChEBI" id="CHEBI:16240"/>
        <dbReference type="ChEBI" id="CHEBI:18421"/>
        <dbReference type="EC" id="1.15.1.1"/>
    </reaction>
</comment>
<name>A0ABV5GJ15_9FLAO</name>
<dbReference type="InterPro" id="IPR036314">
    <property type="entry name" value="SOD_C_sf"/>
</dbReference>
<accession>A0ABV5GJ15</accession>
<comment type="function">
    <text evidence="5">Destroys radicals which are normally produced within the cells and which are toxic to biological systems.</text>
</comment>
<dbReference type="InterPro" id="IPR019833">
    <property type="entry name" value="Mn/Fe_SOD_BS"/>
</dbReference>
<evidence type="ECO:0000259" key="7">
    <source>
        <dbReference type="Pfam" id="PF02777"/>
    </source>
</evidence>
<protein>
    <recommendedName>
        <fullName evidence="2 5">Superoxide dismutase</fullName>
        <ecNumber evidence="2 5">1.15.1.1</ecNumber>
    </recommendedName>
</protein>
<dbReference type="InterPro" id="IPR001189">
    <property type="entry name" value="Mn/Fe_SOD"/>
</dbReference>
<dbReference type="Pfam" id="PF02777">
    <property type="entry name" value="Sod_Fe_C"/>
    <property type="match status" value="1"/>
</dbReference>